<comment type="caution">
    <text evidence="7">Lacks conserved residue(s) required for the propagation of feature annotation.</text>
</comment>
<feature type="binding site" evidence="7 10">
    <location>
        <position position="304"/>
    </location>
    <ligand>
        <name>Mg(2+)</name>
        <dbReference type="ChEBI" id="CHEBI:18420"/>
    </ligand>
</feature>
<dbReference type="SUPFAM" id="SSF56235">
    <property type="entry name" value="N-terminal nucleophile aminohydrolases (Ntn hydrolases)"/>
    <property type="match status" value="1"/>
</dbReference>
<evidence type="ECO:0000256" key="3">
    <source>
        <dbReference type="ARBA" id="ARBA00022676"/>
    </source>
</evidence>
<evidence type="ECO:0000313" key="13">
    <source>
        <dbReference type="Proteomes" id="UP000281084"/>
    </source>
</evidence>
<evidence type="ECO:0000256" key="2">
    <source>
        <dbReference type="ARBA" id="ARBA00010138"/>
    </source>
</evidence>
<keyword evidence="7 10" id="KW-0460">Magnesium</keyword>
<dbReference type="GO" id="GO:0009113">
    <property type="term" value="P:purine nucleobase biosynthetic process"/>
    <property type="evidence" value="ECO:0007669"/>
    <property type="project" value="UniProtKB-UniRule"/>
</dbReference>
<keyword evidence="3 7" id="KW-0328">Glycosyltransferase</keyword>
<dbReference type="NCBIfam" id="TIGR01134">
    <property type="entry name" value="purF"/>
    <property type="match status" value="1"/>
</dbReference>
<comment type="cofactor">
    <cofactor evidence="7 10">
        <name>Mg(2+)</name>
        <dbReference type="ChEBI" id="CHEBI:18420"/>
    </cofactor>
    <text evidence="7 10">Binds 1 Mg(2+) ion per subunit.</text>
</comment>
<name>A0A3A8GRA3_9GAMM</name>
<dbReference type="Gene3D" id="3.60.20.10">
    <property type="entry name" value="Glutamine Phosphoribosylpyrophosphate, subunit 1, domain 1"/>
    <property type="match status" value="1"/>
</dbReference>
<dbReference type="SUPFAM" id="SSF53271">
    <property type="entry name" value="PRTase-like"/>
    <property type="match status" value="1"/>
</dbReference>
<keyword evidence="7 10" id="KW-0479">Metal-binding</keyword>
<dbReference type="CDD" id="cd00715">
    <property type="entry name" value="GPATase_N"/>
    <property type="match status" value="1"/>
</dbReference>
<evidence type="ECO:0000256" key="8">
    <source>
        <dbReference type="PIRNR" id="PIRNR000485"/>
    </source>
</evidence>
<dbReference type="HAMAP" id="MF_01931">
    <property type="entry name" value="PurF"/>
    <property type="match status" value="1"/>
</dbReference>
<comment type="similarity">
    <text evidence="2 7 8">In the C-terminal section; belongs to the purine/pyrimidine phosphoribosyltransferase family.</text>
</comment>
<evidence type="ECO:0000256" key="7">
    <source>
        <dbReference type="HAMAP-Rule" id="MF_01931"/>
    </source>
</evidence>
<dbReference type="InterPro" id="IPR005854">
    <property type="entry name" value="PurF"/>
</dbReference>
<sequence>MCGVVGIAGKSPVNQMLFDALTMLQHRGQDAAGIVTCHQGRLFLRKDTGMVRDVFHTRHMRALQGNYGIGHVRYPTAGSSSSAEAQPFYVNSPYGITLAHNGNLTNAEEIHDDLFTTDLRHMNTDSDSEVLLNVFAHELQKRAKLSPSAEDIFHVVSRVHERCKGGYAVVAMITGQGLVGFRDPNGIRPLIYGSRETEQGVEYIIASESVAITALGFKVERDIAPGEAIYITADGVMSIKQCAADPEYRPCIFEYVYFARPDATIDGISVYKARLKMGEKLAQKILREWGEEHDIDVVIPIPDTSRTSALELANVLGVKFREGFMKNRYIGRTFIMPGQQLRKKSVRQKLNPVELEFQDKNVLLVDDSIVRGTTCNEIIQMARDAGAKKVFFASAAPMVKYPNVYGIDMPAKSELIASERSVEEIREIIEADRLIFQDLEDLKAAVRTTKVPELQDFDCSVFDGVYVAGGINAQYLEALEKKRNDSAKADNKDAYIDVNIDAASVDLTGVREE</sequence>
<organism evidence="12 13">
    <name type="scientific">Acinetobacter cumulans</name>
    <dbReference type="NCBI Taxonomy" id="2136182"/>
    <lineage>
        <taxon>Bacteria</taxon>
        <taxon>Pseudomonadati</taxon>
        <taxon>Pseudomonadota</taxon>
        <taxon>Gammaproteobacteria</taxon>
        <taxon>Moraxellales</taxon>
        <taxon>Moraxellaceae</taxon>
        <taxon>Acinetobacter</taxon>
    </lineage>
</organism>
<dbReference type="Proteomes" id="UP000281084">
    <property type="component" value="Unassembled WGS sequence"/>
</dbReference>
<feature type="binding site" evidence="7 10">
    <location>
        <position position="366"/>
    </location>
    <ligand>
        <name>Mg(2+)</name>
        <dbReference type="ChEBI" id="CHEBI:18420"/>
    </ligand>
</feature>
<dbReference type="Pfam" id="PF13522">
    <property type="entry name" value="GATase_6"/>
    <property type="match status" value="1"/>
</dbReference>
<accession>A0A3A8GRA3</accession>
<dbReference type="InterPro" id="IPR017932">
    <property type="entry name" value="GATase_2_dom"/>
</dbReference>
<keyword evidence="5 7" id="KW-0658">Purine biosynthesis</keyword>
<dbReference type="InterPro" id="IPR029057">
    <property type="entry name" value="PRTase-like"/>
</dbReference>
<dbReference type="EMBL" id="RAXZ01000001">
    <property type="protein sequence ID" value="RKG55553.1"/>
    <property type="molecule type" value="Genomic_DNA"/>
</dbReference>
<dbReference type="Pfam" id="PF00156">
    <property type="entry name" value="Pribosyltran"/>
    <property type="match status" value="1"/>
</dbReference>
<dbReference type="InterPro" id="IPR035584">
    <property type="entry name" value="PurF_N"/>
</dbReference>
<dbReference type="RefSeq" id="WP_120366454.1">
    <property type="nucleotide sequence ID" value="NZ_RAXZ01000001.1"/>
</dbReference>
<dbReference type="GO" id="GO:0006189">
    <property type="term" value="P:'de novo' IMP biosynthetic process"/>
    <property type="evidence" value="ECO:0007669"/>
    <property type="project" value="UniProtKB-UniRule"/>
</dbReference>
<feature type="binding site" evidence="7 10">
    <location>
        <position position="367"/>
    </location>
    <ligand>
        <name>Mg(2+)</name>
        <dbReference type="ChEBI" id="CHEBI:18420"/>
    </ligand>
</feature>
<evidence type="ECO:0000313" key="12">
    <source>
        <dbReference type="EMBL" id="RKG55553.1"/>
    </source>
</evidence>
<evidence type="ECO:0000256" key="6">
    <source>
        <dbReference type="ARBA" id="ARBA00022962"/>
    </source>
</evidence>
<evidence type="ECO:0000256" key="10">
    <source>
        <dbReference type="PIRSR" id="PIRSR000485-2"/>
    </source>
</evidence>
<comment type="function">
    <text evidence="7">Catalyzes the formation of phosphoribosylamine from phosphoribosylpyrophosphate (PRPP) and glutamine.</text>
</comment>
<proteinExistence type="inferred from homology"/>
<dbReference type="PROSITE" id="PS51278">
    <property type="entry name" value="GATASE_TYPE_2"/>
    <property type="match status" value="1"/>
</dbReference>
<comment type="catalytic activity">
    <reaction evidence="7 8">
        <text>5-phospho-beta-D-ribosylamine + L-glutamate + diphosphate = 5-phospho-alpha-D-ribose 1-diphosphate + L-glutamine + H2O</text>
        <dbReference type="Rhea" id="RHEA:14905"/>
        <dbReference type="ChEBI" id="CHEBI:15377"/>
        <dbReference type="ChEBI" id="CHEBI:29985"/>
        <dbReference type="ChEBI" id="CHEBI:33019"/>
        <dbReference type="ChEBI" id="CHEBI:58017"/>
        <dbReference type="ChEBI" id="CHEBI:58359"/>
        <dbReference type="ChEBI" id="CHEBI:58681"/>
        <dbReference type="EC" id="2.4.2.14"/>
    </reaction>
</comment>
<dbReference type="PANTHER" id="PTHR11907">
    <property type="entry name" value="AMIDOPHOSPHORIBOSYLTRANSFERASE"/>
    <property type="match status" value="1"/>
</dbReference>
<dbReference type="InterPro" id="IPR000836">
    <property type="entry name" value="PRTase_dom"/>
</dbReference>
<dbReference type="UniPathway" id="UPA00074">
    <property type="reaction ID" value="UER00124"/>
</dbReference>
<dbReference type="GO" id="GO:0000287">
    <property type="term" value="F:magnesium ion binding"/>
    <property type="evidence" value="ECO:0007669"/>
    <property type="project" value="UniProtKB-UniRule"/>
</dbReference>
<evidence type="ECO:0000256" key="9">
    <source>
        <dbReference type="PIRSR" id="PIRSR000485-1"/>
    </source>
</evidence>
<dbReference type="EC" id="2.4.2.14" evidence="7"/>
<keyword evidence="4 7" id="KW-0808">Transferase</keyword>
<dbReference type="PIRSF" id="PIRSF000485">
    <property type="entry name" value="Amd_phspho_trans"/>
    <property type="match status" value="1"/>
</dbReference>
<dbReference type="GO" id="GO:0004044">
    <property type="term" value="F:amidophosphoribosyltransferase activity"/>
    <property type="evidence" value="ECO:0007669"/>
    <property type="project" value="UniProtKB-UniRule"/>
</dbReference>
<comment type="caution">
    <text evidence="12">The sequence shown here is derived from an EMBL/GenBank/DDBJ whole genome shotgun (WGS) entry which is preliminary data.</text>
</comment>
<feature type="domain" description="Glutamine amidotransferase type-2" evidence="11">
    <location>
        <begin position="2"/>
        <end position="234"/>
    </location>
</feature>
<dbReference type="CDD" id="cd06223">
    <property type="entry name" value="PRTases_typeI"/>
    <property type="match status" value="1"/>
</dbReference>
<dbReference type="InterPro" id="IPR029055">
    <property type="entry name" value="Ntn_hydrolases_N"/>
</dbReference>
<gene>
    <name evidence="7" type="primary">purF</name>
    <name evidence="12" type="ORF">D7V64_00090</name>
</gene>
<reference evidence="12 13" key="1">
    <citation type="submission" date="2018-09" db="EMBL/GenBank/DDBJ databases">
        <title>The draft genome of Acinetobacter spp. strains.</title>
        <authorList>
            <person name="Qin J."/>
            <person name="Feng Y."/>
            <person name="Zong Z."/>
        </authorList>
    </citation>
    <scope>NUCLEOTIDE SEQUENCE [LARGE SCALE GENOMIC DNA]</scope>
    <source>
        <strain evidence="12 13">WCHAc060002</strain>
    </source>
</reference>
<evidence type="ECO:0000259" key="11">
    <source>
        <dbReference type="PROSITE" id="PS51278"/>
    </source>
</evidence>
<comment type="pathway">
    <text evidence="1 7 8">Purine metabolism; IMP biosynthesis via de novo pathway; N(1)-(5-phospho-D-ribosyl)glycinamide from 5-phospho-alpha-D-ribose 1-diphosphate: step 1/2.</text>
</comment>
<evidence type="ECO:0000256" key="4">
    <source>
        <dbReference type="ARBA" id="ARBA00022679"/>
    </source>
</evidence>
<evidence type="ECO:0000256" key="5">
    <source>
        <dbReference type="ARBA" id="ARBA00022755"/>
    </source>
</evidence>
<protein>
    <recommendedName>
        <fullName evidence="7">Amidophosphoribosyltransferase</fullName>
        <shortName evidence="7">ATase</shortName>
        <ecNumber evidence="7">2.4.2.14</ecNumber>
    </recommendedName>
    <alternativeName>
        <fullName evidence="7">Glutamine phosphoribosylpyrophosphate amidotransferase</fullName>
        <shortName evidence="7">GPATase</shortName>
    </alternativeName>
</protein>
<dbReference type="AlphaFoldDB" id="A0A3A8GRA3"/>
<dbReference type="Gene3D" id="3.40.50.2020">
    <property type="match status" value="1"/>
</dbReference>
<keyword evidence="6 7" id="KW-0315">Glutamine amidotransferase</keyword>
<feature type="active site" description="Nucleophile" evidence="7 9">
    <location>
        <position position="2"/>
    </location>
</feature>
<evidence type="ECO:0000256" key="1">
    <source>
        <dbReference type="ARBA" id="ARBA00005209"/>
    </source>
</evidence>